<protein>
    <recommendedName>
        <fullName evidence="2">PWWP domain-containing protein</fullName>
    </recommendedName>
</protein>
<comment type="caution">
    <text evidence="3">The sequence shown here is derived from an EMBL/GenBank/DDBJ whole genome shotgun (WGS) entry which is preliminary data.</text>
</comment>
<feature type="domain" description="PWWP" evidence="2">
    <location>
        <begin position="76"/>
        <end position="124"/>
    </location>
</feature>
<sequence>MHSNGGEGVMSASIQKPLNEVESVCKYGSPSSCRNRKFRSSSSSYLNKNVLEEPLLYSSDKSILQVTRDADTWLALGNIVWVKAVHNGWWPAEVRDLRILDSNDSQRTARVLVELFELQERVWVDTSVLSQFPKFPQPSSTADPSSSLLLQSGHLPPISSNSRPCPCHPPSSRPLRPPVHRWPPLPPPSQPPPNPLLALSPSSLIWLPETPPATPCCTNSH</sequence>
<feature type="compositionally biased region" description="Polar residues" evidence="1">
    <location>
        <begin position="137"/>
        <end position="150"/>
    </location>
</feature>
<evidence type="ECO:0000313" key="4">
    <source>
        <dbReference type="Proteomes" id="UP001412067"/>
    </source>
</evidence>
<dbReference type="SUPFAM" id="SSF63748">
    <property type="entry name" value="Tudor/PWWP/MBT"/>
    <property type="match status" value="1"/>
</dbReference>
<dbReference type="CDD" id="cd05162">
    <property type="entry name" value="PWWP"/>
    <property type="match status" value="1"/>
</dbReference>
<dbReference type="InterPro" id="IPR000313">
    <property type="entry name" value="PWWP_dom"/>
</dbReference>
<feature type="region of interest" description="Disordered" evidence="1">
    <location>
        <begin position="159"/>
        <end position="200"/>
    </location>
</feature>
<name>A0ABR2MI78_9ASPA</name>
<feature type="region of interest" description="Disordered" evidence="1">
    <location>
        <begin position="134"/>
        <end position="153"/>
    </location>
</feature>
<dbReference type="Pfam" id="PF00855">
    <property type="entry name" value="PWWP"/>
    <property type="match status" value="1"/>
</dbReference>
<dbReference type="Gene3D" id="2.30.30.140">
    <property type="match status" value="1"/>
</dbReference>
<gene>
    <name evidence="3" type="ORF">KSP40_PGU003417</name>
</gene>
<keyword evidence="4" id="KW-1185">Reference proteome</keyword>
<evidence type="ECO:0000256" key="1">
    <source>
        <dbReference type="SAM" id="MobiDB-lite"/>
    </source>
</evidence>
<feature type="compositionally biased region" description="Pro residues" evidence="1">
    <location>
        <begin position="166"/>
        <end position="195"/>
    </location>
</feature>
<evidence type="ECO:0000259" key="2">
    <source>
        <dbReference type="PROSITE" id="PS50812"/>
    </source>
</evidence>
<proteinExistence type="predicted"/>
<dbReference type="EMBL" id="JBBWWR010000007">
    <property type="protein sequence ID" value="KAK8963820.1"/>
    <property type="molecule type" value="Genomic_DNA"/>
</dbReference>
<reference evidence="3 4" key="1">
    <citation type="journal article" date="2022" name="Nat. Plants">
        <title>Genomes of leafy and leafless Platanthera orchids illuminate the evolution of mycoheterotrophy.</title>
        <authorList>
            <person name="Li M.H."/>
            <person name="Liu K.W."/>
            <person name="Li Z."/>
            <person name="Lu H.C."/>
            <person name="Ye Q.L."/>
            <person name="Zhang D."/>
            <person name="Wang J.Y."/>
            <person name="Li Y.F."/>
            <person name="Zhong Z.M."/>
            <person name="Liu X."/>
            <person name="Yu X."/>
            <person name="Liu D.K."/>
            <person name="Tu X.D."/>
            <person name="Liu B."/>
            <person name="Hao Y."/>
            <person name="Liao X.Y."/>
            <person name="Jiang Y.T."/>
            <person name="Sun W.H."/>
            <person name="Chen J."/>
            <person name="Chen Y.Q."/>
            <person name="Ai Y."/>
            <person name="Zhai J.W."/>
            <person name="Wu S.S."/>
            <person name="Zhou Z."/>
            <person name="Hsiao Y.Y."/>
            <person name="Wu W.L."/>
            <person name="Chen Y.Y."/>
            <person name="Lin Y.F."/>
            <person name="Hsu J.L."/>
            <person name="Li C.Y."/>
            <person name="Wang Z.W."/>
            <person name="Zhao X."/>
            <person name="Zhong W.Y."/>
            <person name="Ma X.K."/>
            <person name="Ma L."/>
            <person name="Huang J."/>
            <person name="Chen G.Z."/>
            <person name="Huang M.Z."/>
            <person name="Huang L."/>
            <person name="Peng D.H."/>
            <person name="Luo Y.B."/>
            <person name="Zou S.Q."/>
            <person name="Chen S.P."/>
            <person name="Lan S."/>
            <person name="Tsai W.C."/>
            <person name="Van de Peer Y."/>
            <person name="Liu Z.J."/>
        </authorList>
    </citation>
    <scope>NUCLEOTIDE SEQUENCE [LARGE SCALE GENOMIC DNA]</scope>
    <source>
        <strain evidence="3">Lor288</strain>
    </source>
</reference>
<accession>A0ABR2MI78</accession>
<organism evidence="3 4">
    <name type="scientific">Platanthera guangdongensis</name>
    <dbReference type="NCBI Taxonomy" id="2320717"/>
    <lineage>
        <taxon>Eukaryota</taxon>
        <taxon>Viridiplantae</taxon>
        <taxon>Streptophyta</taxon>
        <taxon>Embryophyta</taxon>
        <taxon>Tracheophyta</taxon>
        <taxon>Spermatophyta</taxon>
        <taxon>Magnoliopsida</taxon>
        <taxon>Liliopsida</taxon>
        <taxon>Asparagales</taxon>
        <taxon>Orchidaceae</taxon>
        <taxon>Orchidoideae</taxon>
        <taxon>Orchideae</taxon>
        <taxon>Orchidinae</taxon>
        <taxon>Platanthera</taxon>
    </lineage>
</organism>
<dbReference type="PROSITE" id="PS50812">
    <property type="entry name" value="PWWP"/>
    <property type="match status" value="1"/>
</dbReference>
<evidence type="ECO:0000313" key="3">
    <source>
        <dbReference type="EMBL" id="KAK8963820.1"/>
    </source>
</evidence>
<dbReference type="Proteomes" id="UP001412067">
    <property type="component" value="Unassembled WGS sequence"/>
</dbReference>